<feature type="compositionally biased region" description="Pro residues" evidence="1">
    <location>
        <begin position="154"/>
        <end position="166"/>
    </location>
</feature>
<gene>
    <name evidence="4" type="ORF">NP095_00085</name>
</gene>
<evidence type="ECO:0000313" key="5">
    <source>
        <dbReference type="Proteomes" id="UP001315860"/>
    </source>
</evidence>
<reference evidence="4 5" key="1">
    <citation type="submission" date="2022-07" db="EMBL/GenBank/DDBJ databases">
        <title>Novel species in genus Aeromicrobium.</title>
        <authorList>
            <person name="Ye L."/>
        </authorList>
    </citation>
    <scope>NUCLEOTIDE SEQUENCE [LARGE SCALE GENOMIC DNA]</scope>
    <source>
        <strain evidence="5">zg-Y50</strain>
    </source>
</reference>
<dbReference type="EMBL" id="CP101990">
    <property type="protein sequence ID" value="UUI68551.1"/>
    <property type="molecule type" value="Genomic_DNA"/>
</dbReference>
<keyword evidence="2" id="KW-1133">Transmembrane helix</keyword>
<evidence type="ECO:0000313" key="4">
    <source>
        <dbReference type="EMBL" id="UUI68551.1"/>
    </source>
</evidence>
<dbReference type="InterPro" id="IPR021949">
    <property type="entry name" value="DUF3566_TM"/>
</dbReference>
<feature type="transmembrane region" description="Helical" evidence="2">
    <location>
        <begin position="222"/>
        <end position="245"/>
    </location>
</feature>
<sequence>MTDQKPGDGQQNGTPHSGAQPNGVQNGAQPNGVQNGAKSNGTGPTVSARRPLSKAEYARTTKATPDATAVIPAVRDDQPAPDAKASAGDDRPTQTFKAVPREVPEKKPAPQPPKKADKPAAKQQPTAEPAESKKPAAGAAAAGAAGAAASAPTAPAPKAPTPPLVPRPGEKKTAPVTKTAPVAPSKPGTSSTTSTAAAADSGTTRSAQLKVKHIDPWSVTKMAFVVSVALMVVSVVAVTVFWLVMQITGVWGSLNDSVSNVLADDASGFDVTDYLGFGRVVGLTLLVSSLNVIFMSALATIAAHLYNLAAGILGGIEVTFGERR</sequence>
<dbReference type="RefSeq" id="WP_232418261.1">
    <property type="nucleotide sequence ID" value="NZ_CP101990.1"/>
</dbReference>
<protein>
    <submittedName>
        <fullName evidence="4">DUF3566 domain-containing protein</fullName>
    </submittedName>
</protein>
<feature type="region of interest" description="Disordered" evidence="1">
    <location>
        <begin position="1"/>
        <end position="205"/>
    </location>
</feature>
<dbReference type="Pfam" id="PF12089">
    <property type="entry name" value="DUF3566"/>
    <property type="match status" value="1"/>
</dbReference>
<keyword evidence="2" id="KW-0472">Membrane</keyword>
<feature type="compositionally biased region" description="Basic and acidic residues" evidence="1">
    <location>
        <begin position="99"/>
        <end position="120"/>
    </location>
</feature>
<feature type="domain" description="DUF3566" evidence="3">
    <location>
        <begin position="205"/>
        <end position="322"/>
    </location>
</feature>
<dbReference type="Proteomes" id="UP001315860">
    <property type="component" value="Chromosome"/>
</dbReference>
<evidence type="ECO:0000256" key="1">
    <source>
        <dbReference type="SAM" id="MobiDB-lite"/>
    </source>
</evidence>
<evidence type="ECO:0000259" key="3">
    <source>
        <dbReference type="Pfam" id="PF12089"/>
    </source>
</evidence>
<proteinExistence type="predicted"/>
<evidence type="ECO:0000256" key="2">
    <source>
        <dbReference type="SAM" id="Phobius"/>
    </source>
</evidence>
<feature type="compositionally biased region" description="Polar residues" evidence="1">
    <location>
        <begin position="1"/>
        <end position="45"/>
    </location>
</feature>
<accession>A0ABY5KDL8</accession>
<name>A0ABY5KDL8_9ACTN</name>
<organism evidence="4 5">
    <name type="scientific">Aeromicrobium duanguangcaii</name>
    <dbReference type="NCBI Taxonomy" id="2968086"/>
    <lineage>
        <taxon>Bacteria</taxon>
        <taxon>Bacillati</taxon>
        <taxon>Actinomycetota</taxon>
        <taxon>Actinomycetes</taxon>
        <taxon>Propionibacteriales</taxon>
        <taxon>Nocardioidaceae</taxon>
        <taxon>Aeromicrobium</taxon>
    </lineage>
</organism>
<feature type="compositionally biased region" description="Low complexity" evidence="1">
    <location>
        <begin position="121"/>
        <end position="153"/>
    </location>
</feature>
<keyword evidence="5" id="KW-1185">Reference proteome</keyword>
<feature type="compositionally biased region" description="Low complexity" evidence="1">
    <location>
        <begin position="183"/>
        <end position="205"/>
    </location>
</feature>
<keyword evidence="2" id="KW-0812">Transmembrane</keyword>